<comment type="caution">
    <text evidence="2">The sequence shown here is derived from an EMBL/GenBank/DDBJ whole genome shotgun (WGS) entry which is preliminary data.</text>
</comment>
<evidence type="ECO:0000313" key="2">
    <source>
        <dbReference type="EMBL" id="GBO40532.1"/>
    </source>
</evidence>
<gene>
    <name evidence="2" type="ORF">AVEN_46810_1</name>
</gene>
<dbReference type="Proteomes" id="UP000499080">
    <property type="component" value="Unassembled WGS sequence"/>
</dbReference>
<name>A0A4Y2WX79_ARAVE</name>
<protein>
    <submittedName>
        <fullName evidence="2">Uncharacterized protein</fullName>
    </submittedName>
</protein>
<feature type="non-terminal residue" evidence="2">
    <location>
        <position position="1"/>
    </location>
</feature>
<feature type="region of interest" description="Disordered" evidence="1">
    <location>
        <begin position="58"/>
        <end position="87"/>
    </location>
</feature>
<sequence length="87" mass="9146">LSFRILGGRGAVHDCPSGVQEVFQWVLSSIIFAGSASLVDTTDETQVWSSFRYIGSTTKANPSASPKTLLNHSIGSSDGQCGQRAGT</sequence>
<dbReference type="AlphaFoldDB" id="A0A4Y2WX79"/>
<evidence type="ECO:0000313" key="3">
    <source>
        <dbReference type="Proteomes" id="UP000499080"/>
    </source>
</evidence>
<accession>A0A4Y2WX79</accession>
<keyword evidence="3" id="KW-1185">Reference proteome</keyword>
<dbReference type="OrthoDB" id="6459922at2759"/>
<dbReference type="EMBL" id="BGPR01065780">
    <property type="protein sequence ID" value="GBO40532.1"/>
    <property type="molecule type" value="Genomic_DNA"/>
</dbReference>
<organism evidence="2 3">
    <name type="scientific">Araneus ventricosus</name>
    <name type="common">Orbweaver spider</name>
    <name type="synonym">Epeira ventricosa</name>
    <dbReference type="NCBI Taxonomy" id="182803"/>
    <lineage>
        <taxon>Eukaryota</taxon>
        <taxon>Metazoa</taxon>
        <taxon>Ecdysozoa</taxon>
        <taxon>Arthropoda</taxon>
        <taxon>Chelicerata</taxon>
        <taxon>Arachnida</taxon>
        <taxon>Araneae</taxon>
        <taxon>Araneomorphae</taxon>
        <taxon>Entelegynae</taxon>
        <taxon>Araneoidea</taxon>
        <taxon>Araneidae</taxon>
        <taxon>Araneus</taxon>
    </lineage>
</organism>
<evidence type="ECO:0000256" key="1">
    <source>
        <dbReference type="SAM" id="MobiDB-lite"/>
    </source>
</evidence>
<proteinExistence type="predicted"/>
<reference evidence="2 3" key="1">
    <citation type="journal article" date="2019" name="Sci. Rep.">
        <title>Orb-weaving spider Araneus ventricosus genome elucidates the spidroin gene catalogue.</title>
        <authorList>
            <person name="Kono N."/>
            <person name="Nakamura H."/>
            <person name="Ohtoshi R."/>
            <person name="Moran D.A.P."/>
            <person name="Shinohara A."/>
            <person name="Yoshida Y."/>
            <person name="Fujiwara M."/>
            <person name="Mori M."/>
            <person name="Tomita M."/>
            <person name="Arakawa K."/>
        </authorList>
    </citation>
    <scope>NUCLEOTIDE SEQUENCE [LARGE SCALE GENOMIC DNA]</scope>
</reference>